<organism evidence="2 3">
    <name type="scientific">Lentibacillus kapialis</name>
    <dbReference type="NCBI Taxonomy" id="340214"/>
    <lineage>
        <taxon>Bacteria</taxon>
        <taxon>Bacillati</taxon>
        <taxon>Bacillota</taxon>
        <taxon>Bacilli</taxon>
        <taxon>Bacillales</taxon>
        <taxon>Bacillaceae</taxon>
        <taxon>Lentibacillus</taxon>
    </lineage>
</organism>
<proteinExistence type="predicted"/>
<keyword evidence="3" id="KW-1185">Reference proteome</keyword>
<gene>
    <name evidence="2" type="ORF">GCM10007063_15900</name>
</gene>
<dbReference type="PANTHER" id="PTHR41317:SF1">
    <property type="entry name" value="PD-(D_E)XK NUCLEASE FAMILY TRANSPOSASE"/>
    <property type="match status" value="1"/>
</dbReference>
<dbReference type="PANTHER" id="PTHR41317">
    <property type="entry name" value="PD-(D_E)XK NUCLEASE FAMILY TRANSPOSASE"/>
    <property type="match status" value="1"/>
</dbReference>
<evidence type="ECO:0000313" key="2">
    <source>
        <dbReference type="EMBL" id="GGJ94211.1"/>
    </source>
</evidence>
<reference evidence="2" key="1">
    <citation type="journal article" date="2014" name="Int. J. Syst. Evol. Microbiol.">
        <title>Complete genome sequence of Corynebacterium casei LMG S-19264T (=DSM 44701T), isolated from a smear-ripened cheese.</title>
        <authorList>
            <consortium name="US DOE Joint Genome Institute (JGI-PGF)"/>
            <person name="Walter F."/>
            <person name="Albersmeier A."/>
            <person name="Kalinowski J."/>
            <person name="Ruckert C."/>
        </authorList>
    </citation>
    <scope>NUCLEOTIDE SEQUENCE</scope>
    <source>
        <strain evidence="2">JCM 12580</strain>
    </source>
</reference>
<feature type="region of interest" description="Disordered" evidence="1">
    <location>
        <begin position="328"/>
        <end position="432"/>
    </location>
</feature>
<dbReference type="Proteomes" id="UP000658382">
    <property type="component" value="Unassembled WGS sequence"/>
</dbReference>
<name>A0A917PV84_9BACI</name>
<feature type="compositionally biased region" description="Basic and acidic residues" evidence="1">
    <location>
        <begin position="328"/>
        <end position="431"/>
    </location>
</feature>
<reference evidence="2" key="2">
    <citation type="submission" date="2020-09" db="EMBL/GenBank/DDBJ databases">
        <authorList>
            <person name="Sun Q."/>
            <person name="Ohkuma M."/>
        </authorList>
    </citation>
    <scope>NUCLEOTIDE SEQUENCE</scope>
    <source>
        <strain evidence="2">JCM 12580</strain>
    </source>
</reference>
<evidence type="ECO:0000256" key="1">
    <source>
        <dbReference type="SAM" id="MobiDB-lite"/>
    </source>
</evidence>
<dbReference type="InterPro" id="IPR010106">
    <property type="entry name" value="RpnA"/>
</dbReference>
<protein>
    <recommendedName>
        <fullName evidence="4">Rpn family recombination-promoting nuclease/putative transposase</fullName>
    </recommendedName>
</protein>
<dbReference type="EMBL" id="BMNQ01000017">
    <property type="protein sequence ID" value="GGJ94211.1"/>
    <property type="molecule type" value="Genomic_DNA"/>
</dbReference>
<evidence type="ECO:0000313" key="3">
    <source>
        <dbReference type="Proteomes" id="UP000658382"/>
    </source>
</evidence>
<evidence type="ECO:0008006" key="4">
    <source>
        <dbReference type="Google" id="ProtNLM"/>
    </source>
</evidence>
<dbReference type="NCBIfam" id="TIGR01784">
    <property type="entry name" value="T_den_put_tspse"/>
    <property type="match status" value="1"/>
</dbReference>
<sequence>MILTERCNKRALNHNAMIQVMEGQGEYSRDKSANDESKHSKVSKRISLEKLMDLKVDYAFKQLFGSEKNKEMTVIFLNAILQKTGRNLVRDISFENTELGGEYRDDKQSRLDLLVVTDADEWINIEIQFTNKYDMMKRSLYYWSKAYAHPLGKGMAYSELRPVIAINILNFSLFNETERFHSSYHLYDDESQAKLTNVMEFHFIEISKLMKDWKRDKLDPWNSVLARWLLLLGMVDHRNGKIYRDVYKELEVISMKDESLRKTFKNWEELSTTQEQRLIYDSRLKQIMDEEAFKRRMELQKQAIEQGEQKLEQGEQELEQGRQELERGKQELEQRKQELDQGKGELEQGKQELERGEQELEQGKQELDQGKQELEREKQELEQRKQAIAQEKQKVEQRKKEQQTATETEQKSKRTEQRFKEAEQKEKRAEQSTKVAIARNLLQNGMEMALVAESTGLTMAEVTDIQREAHE</sequence>
<dbReference type="RefSeq" id="WP_229671706.1">
    <property type="nucleotide sequence ID" value="NZ_BMNQ01000017.1"/>
</dbReference>
<accession>A0A917PV84</accession>
<comment type="caution">
    <text evidence="2">The sequence shown here is derived from an EMBL/GenBank/DDBJ whole genome shotgun (WGS) entry which is preliminary data.</text>
</comment>
<dbReference type="AlphaFoldDB" id="A0A917PV84"/>
<dbReference type="Pfam" id="PF12784">
    <property type="entry name" value="PDDEXK_2"/>
    <property type="match status" value="1"/>
</dbReference>